<sequence>MMDRVKEFFEKGMFDSSEYLLPLVDMLMDGISDYIFLMEVVAPRRFKYALVNQSAKTSHPMTGVQWEGAYIEDLLSEDKAGSLIDRYQQVVERECPLTYEDEMDLDDTLFCGHTSLTPLKNQDGLVTYILGITRDITEAVQRERDLNRVNAVYRSLMENTADAILIIDRNRNIMESNSALKELYGFSKEDLSLRPFPFVPDDRHEEADRLISDALEDKGVSGFQTKRKRKDGSLIDVSMTVSPIHNAQGDTIGISSIIRDISVVKEDERKLEASRARYQSLFEHNPHPILTLNLDGTVQYANPASLRMMKTSLAELSGSSLLDWLPRDKAVWMEENGLRTESMEDVCFQTALRVGGEQRIAKVYLVPIVNQTERVGLYAILDDITEKERAVEALRQSEAKFRLIADNSNDLISVFSPYGKLVYASPSIINFLGFDPSKLGEEELKDVLTIEDAKKVASAFKQCQVDGRSFTVKLKLKRDSGELVWFECKGTPVLSEEYEVNRIVIVARDISEQKKYEAKLKRIAFYDYLTGLPNRRLFEDRLNQAILDADRRQKQFALLYLDGDGFKRINDEYGHDMGDDFLKLVGDRMKDCLRDSDSIGRIGGDEFAILLRDVDSEQKTREIAQRILNKLRRPYDLNGLHIQSSFSIGVSFYPDNAKSLDDLFRTADRALYSGKRKGKDQVSLYDDLFKDVKGESSD</sequence>
<dbReference type="PROSITE" id="PS50112">
    <property type="entry name" value="PAS"/>
    <property type="match status" value="3"/>
</dbReference>
<dbReference type="Gene3D" id="3.30.70.270">
    <property type="match status" value="1"/>
</dbReference>
<feature type="domain" description="PAC" evidence="2">
    <location>
        <begin position="221"/>
        <end position="273"/>
    </location>
</feature>
<dbReference type="NCBIfam" id="TIGR00229">
    <property type="entry name" value="sensory_box"/>
    <property type="match status" value="3"/>
</dbReference>
<name>A0A4Z0GX21_9BACI</name>
<dbReference type="InterPro" id="IPR001610">
    <property type="entry name" value="PAC"/>
</dbReference>
<dbReference type="SMART" id="SM00086">
    <property type="entry name" value="PAC"/>
    <property type="match status" value="3"/>
</dbReference>
<dbReference type="PANTHER" id="PTHR44757">
    <property type="entry name" value="DIGUANYLATE CYCLASE DGCP"/>
    <property type="match status" value="1"/>
</dbReference>
<dbReference type="Proteomes" id="UP000297982">
    <property type="component" value="Unassembled WGS sequence"/>
</dbReference>
<dbReference type="EMBL" id="SRJC01000003">
    <property type="protein sequence ID" value="TGB02340.1"/>
    <property type="molecule type" value="Genomic_DNA"/>
</dbReference>
<dbReference type="InterPro" id="IPR000700">
    <property type="entry name" value="PAS-assoc_C"/>
</dbReference>
<dbReference type="Pfam" id="PF00989">
    <property type="entry name" value="PAS"/>
    <property type="match status" value="1"/>
</dbReference>
<dbReference type="CDD" id="cd00130">
    <property type="entry name" value="PAS"/>
    <property type="match status" value="3"/>
</dbReference>
<dbReference type="InterPro" id="IPR000160">
    <property type="entry name" value="GGDEF_dom"/>
</dbReference>
<feature type="domain" description="PAC" evidence="2">
    <location>
        <begin position="93"/>
        <end position="148"/>
    </location>
</feature>
<dbReference type="Pfam" id="PF08447">
    <property type="entry name" value="PAS_3"/>
    <property type="match status" value="1"/>
</dbReference>
<dbReference type="CDD" id="cd01949">
    <property type="entry name" value="GGDEF"/>
    <property type="match status" value="1"/>
</dbReference>
<comment type="caution">
    <text evidence="4">The sequence shown here is derived from an EMBL/GenBank/DDBJ whole genome shotgun (WGS) entry which is preliminary data.</text>
</comment>
<dbReference type="InterPro" id="IPR013767">
    <property type="entry name" value="PAS_fold"/>
</dbReference>
<keyword evidence="5" id="KW-1185">Reference proteome</keyword>
<dbReference type="SUPFAM" id="SSF55073">
    <property type="entry name" value="Nucleotide cyclase"/>
    <property type="match status" value="1"/>
</dbReference>
<gene>
    <name evidence="4" type="ORF">E4663_13430</name>
</gene>
<reference evidence="4 5" key="1">
    <citation type="journal article" date="2003" name="Int. J. Syst. Evol. Microbiol.">
        <title>Halobacillus salinus sp. nov., isolated from a salt lake on the coast of the East Sea in Korea.</title>
        <authorList>
            <person name="Yoon J.H."/>
            <person name="Kang K.H."/>
            <person name="Park Y.H."/>
        </authorList>
    </citation>
    <scope>NUCLEOTIDE SEQUENCE [LARGE SCALE GENOMIC DNA]</scope>
    <source>
        <strain evidence="4 5">HSL-3</strain>
    </source>
</reference>
<dbReference type="SMART" id="SM00267">
    <property type="entry name" value="GGDEF"/>
    <property type="match status" value="1"/>
</dbReference>
<dbReference type="Gene3D" id="3.30.450.20">
    <property type="entry name" value="PAS domain"/>
    <property type="match status" value="4"/>
</dbReference>
<evidence type="ECO:0000259" key="1">
    <source>
        <dbReference type="PROSITE" id="PS50112"/>
    </source>
</evidence>
<dbReference type="AlphaFoldDB" id="A0A4Z0GX21"/>
<accession>A0A4Z0GX21</accession>
<organism evidence="4 5">
    <name type="scientific">Halobacillus salinus</name>
    <dbReference type="NCBI Taxonomy" id="192814"/>
    <lineage>
        <taxon>Bacteria</taxon>
        <taxon>Bacillati</taxon>
        <taxon>Bacillota</taxon>
        <taxon>Bacilli</taxon>
        <taxon>Bacillales</taxon>
        <taxon>Bacillaceae</taxon>
        <taxon>Halobacillus</taxon>
    </lineage>
</organism>
<feature type="domain" description="PAC" evidence="2">
    <location>
        <begin position="470"/>
        <end position="522"/>
    </location>
</feature>
<feature type="domain" description="GGDEF" evidence="3">
    <location>
        <begin position="554"/>
        <end position="687"/>
    </location>
</feature>
<evidence type="ECO:0000313" key="5">
    <source>
        <dbReference type="Proteomes" id="UP000297982"/>
    </source>
</evidence>
<dbReference type="InterPro" id="IPR000014">
    <property type="entry name" value="PAS"/>
</dbReference>
<dbReference type="GO" id="GO:0006355">
    <property type="term" value="P:regulation of DNA-templated transcription"/>
    <property type="evidence" value="ECO:0007669"/>
    <property type="project" value="InterPro"/>
</dbReference>
<dbReference type="SMART" id="SM00091">
    <property type="entry name" value="PAS"/>
    <property type="match status" value="3"/>
</dbReference>
<evidence type="ECO:0000259" key="2">
    <source>
        <dbReference type="PROSITE" id="PS50113"/>
    </source>
</evidence>
<dbReference type="FunFam" id="3.30.70.270:FF:000001">
    <property type="entry name" value="Diguanylate cyclase domain protein"/>
    <property type="match status" value="1"/>
</dbReference>
<dbReference type="Pfam" id="PF08448">
    <property type="entry name" value="PAS_4"/>
    <property type="match status" value="2"/>
</dbReference>
<dbReference type="InterPro" id="IPR013656">
    <property type="entry name" value="PAS_4"/>
</dbReference>
<dbReference type="PROSITE" id="PS50887">
    <property type="entry name" value="GGDEF"/>
    <property type="match status" value="1"/>
</dbReference>
<dbReference type="InterPro" id="IPR035965">
    <property type="entry name" value="PAS-like_dom_sf"/>
</dbReference>
<dbReference type="Pfam" id="PF00990">
    <property type="entry name" value="GGDEF"/>
    <property type="match status" value="1"/>
</dbReference>
<feature type="domain" description="PAS" evidence="1">
    <location>
        <begin position="397"/>
        <end position="467"/>
    </location>
</feature>
<dbReference type="InterPro" id="IPR052155">
    <property type="entry name" value="Biofilm_reg_signaling"/>
</dbReference>
<evidence type="ECO:0000259" key="3">
    <source>
        <dbReference type="PROSITE" id="PS50887"/>
    </source>
</evidence>
<dbReference type="PROSITE" id="PS50113">
    <property type="entry name" value="PAC"/>
    <property type="match status" value="3"/>
</dbReference>
<protein>
    <submittedName>
        <fullName evidence="4">PAS domain S-box protein</fullName>
    </submittedName>
</protein>
<dbReference type="SUPFAM" id="SSF55785">
    <property type="entry name" value="PYP-like sensor domain (PAS domain)"/>
    <property type="match status" value="4"/>
</dbReference>
<dbReference type="InterPro" id="IPR013655">
    <property type="entry name" value="PAS_fold_3"/>
</dbReference>
<dbReference type="InterPro" id="IPR043128">
    <property type="entry name" value="Rev_trsase/Diguanyl_cyclase"/>
</dbReference>
<dbReference type="PANTHER" id="PTHR44757:SF2">
    <property type="entry name" value="BIOFILM ARCHITECTURE MAINTENANCE PROTEIN MBAA"/>
    <property type="match status" value="1"/>
</dbReference>
<feature type="domain" description="PAS" evidence="1">
    <location>
        <begin position="274"/>
        <end position="322"/>
    </location>
</feature>
<feature type="domain" description="PAS" evidence="1">
    <location>
        <begin position="149"/>
        <end position="218"/>
    </location>
</feature>
<dbReference type="NCBIfam" id="TIGR00254">
    <property type="entry name" value="GGDEF"/>
    <property type="match status" value="1"/>
</dbReference>
<proteinExistence type="predicted"/>
<dbReference type="InterPro" id="IPR029787">
    <property type="entry name" value="Nucleotide_cyclase"/>
</dbReference>
<evidence type="ECO:0000313" key="4">
    <source>
        <dbReference type="EMBL" id="TGB02340.1"/>
    </source>
</evidence>
<dbReference type="STRING" id="192814.GCA_900166575_03366"/>